<dbReference type="Proteomes" id="UP000037035">
    <property type="component" value="Unassembled WGS sequence"/>
</dbReference>
<comment type="caution">
    <text evidence="1">The sequence shown here is derived from an EMBL/GenBank/DDBJ whole genome shotgun (WGS) entry which is preliminary data.</text>
</comment>
<dbReference type="EMBL" id="LAVV01006610">
    <property type="protein sequence ID" value="KNZ59136.1"/>
    <property type="molecule type" value="Genomic_DNA"/>
</dbReference>
<evidence type="ECO:0000313" key="1">
    <source>
        <dbReference type="EMBL" id="KNZ59136.1"/>
    </source>
</evidence>
<sequence length="104" mass="12384">MKYHKVINNVDQFLCTMVKHEHTTLHNLGKLIILFPFSAHIHTNRKWDLSLAYLSCWHRLIMHTDKGVTLILTVHHYLHRPPGEATSQWEQRFKCCGNKTQLRR</sequence>
<organism evidence="1 2">
    <name type="scientific">Puccinia sorghi</name>
    <dbReference type="NCBI Taxonomy" id="27349"/>
    <lineage>
        <taxon>Eukaryota</taxon>
        <taxon>Fungi</taxon>
        <taxon>Dikarya</taxon>
        <taxon>Basidiomycota</taxon>
        <taxon>Pucciniomycotina</taxon>
        <taxon>Pucciniomycetes</taxon>
        <taxon>Pucciniales</taxon>
        <taxon>Pucciniaceae</taxon>
        <taxon>Puccinia</taxon>
    </lineage>
</organism>
<dbReference type="VEuPathDB" id="FungiDB:VP01_1796g2"/>
<protein>
    <submittedName>
        <fullName evidence="1">Uncharacterized protein</fullName>
    </submittedName>
</protein>
<gene>
    <name evidence="1" type="ORF">VP01_1796g2</name>
</gene>
<accession>A0A0L6VEC4</accession>
<evidence type="ECO:0000313" key="2">
    <source>
        <dbReference type="Proteomes" id="UP000037035"/>
    </source>
</evidence>
<keyword evidence="2" id="KW-1185">Reference proteome</keyword>
<proteinExistence type="predicted"/>
<name>A0A0L6VEC4_9BASI</name>
<reference evidence="1 2" key="1">
    <citation type="submission" date="2015-08" db="EMBL/GenBank/DDBJ databases">
        <title>Next Generation Sequencing and Analysis of the Genome of Puccinia sorghi L Schw, the Causal Agent of Maize Common Rust.</title>
        <authorList>
            <person name="Rochi L."/>
            <person name="Burguener G."/>
            <person name="Darino M."/>
            <person name="Turjanski A."/>
            <person name="Kreff E."/>
            <person name="Dieguez M.J."/>
            <person name="Sacco F."/>
        </authorList>
    </citation>
    <scope>NUCLEOTIDE SEQUENCE [LARGE SCALE GENOMIC DNA]</scope>
    <source>
        <strain evidence="1 2">RO10H11247</strain>
    </source>
</reference>
<dbReference type="AlphaFoldDB" id="A0A0L6VEC4"/>